<dbReference type="InterPro" id="IPR001857">
    <property type="entry name" value="Ribosomal_bL19"/>
</dbReference>
<proteinExistence type="inferred from homology"/>
<dbReference type="FunFam" id="2.30.30.790:FF:000002">
    <property type="entry name" value="39S ribosomal protein L19, mitochondrial"/>
    <property type="match status" value="1"/>
</dbReference>
<evidence type="ECO:0000256" key="4">
    <source>
        <dbReference type="ARBA" id="ARBA00022980"/>
    </source>
</evidence>
<dbReference type="Proteomes" id="UP000276133">
    <property type="component" value="Unassembled WGS sequence"/>
</dbReference>
<sequence length="331" mass="38993">MFQLYEKIPYLLARQPNALKQTIQTIAARNYTNTVPNRILEKARRSKLGAAAKGPSVGSDERPKLEQAEYSQAERDYKYIYPDFLPNPVYYFRDKIREKLERIDMINRRKQITIPEFYVGSIMAVTVSDPYAPGKSNRFVGICIRRDEYGLKHSFTLRNVIDGLGVEIMYDLYNPTIRSIEVLKLEKRLDDNLSYLQDSPPEYSTIPFDFEPVKLLPGMKVPVNMTKVPLKNKPWRHAWDRKALRGVILPEIKRYQHEEYMNSSSDFKPYEKWDLMKNYRETIHDDDHREIVQDIKKFESEITDKQEIVTAAKKLVRTRHIPKETPSNEKK</sequence>
<evidence type="ECO:0000256" key="2">
    <source>
        <dbReference type="ARBA" id="ARBA00005781"/>
    </source>
</evidence>
<comment type="subcellular location">
    <subcellularLocation>
        <location evidence="1">Mitochondrion</location>
    </subcellularLocation>
</comment>
<evidence type="ECO:0000256" key="7">
    <source>
        <dbReference type="ARBA" id="ARBA00035288"/>
    </source>
</evidence>
<gene>
    <name evidence="10" type="ORF">BpHYR1_011266</name>
</gene>
<dbReference type="AlphaFoldDB" id="A0A3M7QSR9"/>
<dbReference type="GO" id="GO:0006412">
    <property type="term" value="P:translation"/>
    <property type="evidence" value="ECO:0007669"/>
    <property type="project" value="InterPro"/>
</dbReference>
<dbReference type="GO" id="GO:0005762">
    <property type="term" value="C:mitochondrial large ribosomal subunit"/>
    <property type="evidence" value="ECO:0007669"/>
    <property type="project" value="TreeGrafter"/>
</dbReference>
<organism evidence="10 11">
    <name type="scientific">Brachionus plicatilis</name>
    <name type="common">Marine rotifer</name>
    <name type="synonym">Brachionus muelleri</name>
    <dbReference type="NCBI Taxonomy" id="10195"/>
    <lineage>
        <taxon>Eukaryota</taxon>
        <taxon>Metazoa</taxon>
        <taxon>Spiralia</taxon>
        <taxon>Gnathifera</taxon>
        <taxon>Rotifera</taxon>
        <taxon>Eurotatoria</taxon>
        <taxon>Monogononta</taxon>
        <taxon>Pseudotrocha</taxon>
        <taxon>Ploima</taxon>
        <taxon>Brachionidae</taxon>
        <taxon>Brachionus</taxon>
    </lineage>
</organism>
<name>A0A3M7QSR9_BRAPC</name>
<feature type="region of interest" description="Disordered" evidence="9">
    <location>
        <begin position="46"/>
        <end position="67"/>
    </location>
</feature>
<dbReference type="PRINTS" id="PR00061">
    <property type="entry name" value="RIBOSOMALL19"/>
</dbReference>
<evidence type="ECO:0000256" key="1">
    <source>
        <dbReference type="ARBA" id="ARBA00004173"/>
    </source>
</evidence>
<dbReference type="STRING" id="10195.A0A3M7QSR9"/>
<keyword evidence="11" id="KW-1185">Reference proteome</keyword>
<dbReference type="GO" id="GO:0003735">
    <property type="term" value="F:structural constituent of ribosome"/>
    <property type="evidence" value="ECO:0007669"/>
    <property type="project" value="InterPro"/>
</dbReference>
<evidence type="ECO:0000256" key="9">
    <source>
        <dbReference type="SAM" id="MobiDB-lite"/>
    </source>
</evidence>
<dbReference type="EMBL" id="REGN01005208">
    <property type="protein sequence ID" value="RNA14323.1"/>
    <property type="molecule type" value="Genomic_DNA"/>
</dbReference>
<comment type="caution">
    <text evidence="10">The sequence shown here is derived from an EMBL/GenBank/DDBJ whole genome shotgun (WGS) entry which is preliminary data.</text>
</comment>
<dbReference type="OrthoDB" id="432645at2759"/>
<dbReference type="InterPro" id="IPR008991">
    <property type="entry name" value="Translation_prot_SH3-like_sf"/>
</dbReference>
<evidence type="ECO:0000256" key="3">
    <source>
        <dbReference type="ARBA" id="ARBA00022946"/>
    </source>
</evidence>
<dbReference type="InterPro" id="IPR038657">
    <property type="entry name" value="Ribosomal_bL19_sf"/>
</dbReference>
<dbReference type="Pfam" id="PF01245">
    <property type="entry name" value="Ribosomal_L19"/>
    <property type="match status" value="1"/>
</dbReference>
<keyword evidence="4" id="KW-0689">Ribosomal protein</keyword>
<protein>
    <recommendedName>
        <fullName evidence="7">Large ribosomal subunit protein bL19m</fullName>
    </recommendedName>
    <alternativeName>
        <fullName evidence="8">39S ribosomal protein L19, mitochondrial</fullName>
    </alternativeName>
</protein>
<keyword evidence="6" id="KW-0687">Ribonucleoprotein</keyword>
<dbReference type="PANTHER" id="PTHR15680">
    <property type="entry name" value="RIBOSOMAL PROTEIN L19"/>
    <property type="match status" value="1"/>
</dbReference>
<evidence type="ECO:0000256" key="5">
    <source>
        <dbReference type="ARBA" id="ARBA00023128"/>
    </source>
</evidence>
<comment type="similarity">
    <text evidence="2">Belongs to the bacterial ribosomal protein bL19 family.</text>
</comment>
<accession>A0A3M7QSR9</accession>
<dbReference type="PANTHER" id="PTHR15680:SF9">
    <property type="entry name" value="LARGE RIBOSOMAL SUBUNIT PROTEIN BL19M"/>
    <property type="match status" value="1"/>
</dbReference>
<keyword evidence="5" id="KW-0496">Mitochondrion</keyword>
<evidence type="ECO:0000313" key="11">
    <source>
        <dbReference type="Proteomes" id="UP000276133"/>
    </source>
</evidence>
<dbReference type="SUPFAM" id="SSF50104">
    <property type="entry name" value="Translation proteins SH3-like domain"/>
    <property type="match status" value="1"/>
</dbReference>
<keyword evidence="3" id="KW-0809">Transit peptide</keyword>
<evidence type="ECO:0000256" key="8">
    <source>
        <dbReference type="ARBA" id="ARBA00035359"/>
    </source>
</evidence>
<reference evidence="10 11" key="1">
    <citation type="journal article" date="2018" name="Sci. Rep.">
        <title>Genomic signatures of local adaptation to the degree of environmental predictability in rotifers.</title>
        <authorList>
            <person name="Franch-Gras L."/>
            <person name="Hahn C."/>
            <person name="Garcia-Roger E.M."/>
            <person name="Carmona M.J."/>
            <person name="Serra M."/>
            <person name="Gomez A."/>
        </authorList>
    </citation>
    <scope>NUCLEOTIDE SEQUENCE [LARGE SCALE GENOMIC DNA]</scope>
    <source>
        <strain evidence="10">HYR1</strain>
    </source>
</reference>
<dbReference type="Gene3D" id="2.30.30.790">
    <property type="match status" value="1"/>
</dbReference>
<evidence type="ECO:0000256" key="6">
    <source>
        <dbReference type="ARBA" id="ARBA00023274"/>
    </source>
</evidence>
<evidence type="ECO:0000313" key="10">
    <source>
        <dbReference type="EMBL" id="RNA14323.1"/>
    </source>
</evidence>